<evidence type="ECO:0000256" key="2">
    <source>
        <dbReference type="ARBA" id="ARBA00022692"/>
    </source>
</evidence>
<feature type="domain" description="Ion transport" evidence="6">
    <location>
        <begin position="103"/>
        <end position="233"/>
    </location>
</feature>
<reference evidence="7" key="4">
    <citation type="submission" date="2025-09" db="UniProtKB">
        <authorList>
            <consortium name="Ensembl"/>
        </authorList>
    </citation>
    <scope>IDENTIFICATION</scope>
</reference>
<dbReference type="GO" id="GO:0005227">
    <property type="term" value="F:calcium-activated cation channel activity"/>
    <property type="evidence" value="ECO:0007669"/>
    <property type="project" value="InterPro"/>
</dbReference>
<dbReference type="Gene3D" id="1.20.120.350">
    <property type="entry name" value="Voltage-gated potassium channels. Chain C"/>
    <property type="match status" value="1"/>
</dbReference>
<dbReference type="Proteomes" id="UP000008144">
    <property type="component" value="Chromosome 2"/>
</dbReference>
<dbReference type="PANTHER" id="PTHR47077">
    <property type="entry name" value="ION_TRANS DOMAIN-CONTAINING PROTEIN"/>
    <property type="match status" value="1"/>
</dbReference>
<dbReference type="InterPro" id="IPR005821">
    <property type="entry name" value="Ion_trans_dom"/>
</dbReference>
<evidence type="ECO:0000259" key="6">
    <source>
        <dbReference type="Pfam" id="PF00520"/>
    </source>
</evidence>
<dbReference type="Ensembl" id="ENSCINT00000034160.1">
    <property type="protein sequence ID" value="ENSCINP00000035384.1"/>
    <property type="gene ID" value="ENSCING00000024181.1"/>
</dbReference>
<evidence type="ECO:0000256" key="4">
    <source>
        <dbReference type="ARBA" id="ARBA00023136"/>
    </source>
</evidence>
<evidence type="ECO:0000313" key="8">
    <source>
        <dbReference type="Proteomes" id="UP000008144"/>
    </source>
</evidence>
<feature type="transmembrane region" description="Helical" evidence="5">
    <location>
        <begin position="133"/>
        <end position="156"/>
    </location>
</feature>
<proteinExistence type="predicted"/>
<feature type="transmembrane region" description="Helical" evidence="5">
    <location>
        <begin position="102"/>
        <end position="121"/>
    </location>
</feature>
<dbReference type="Pfam" id="PF00520">
    <property type="entry name" value="Ion_trans"/>
    <property type="match status" value="1"/>
</dbReference>
<keyword evidence="2 5" id="KW-0812">Transmembrane</keyword>
<dbReference type="InterPro" id="IPR027359">
    <property type="entry name" value="Volt_channel_dom_sf"/>
</dbReference>
<protein>
    <recommendedName>
        <fullName evidence="6">Ion transport domain-containing protein</fullName>
    </recommendedName>
</protein>
<dbReference type="GO" id="GO:0036128">
    <property type="term" value="C:CatSper complex"/>
    <property type="evidence" value="ECO:0007669"/>
    <property type="project" value="InterPro"/>
</dbReference>
<dbReference type="GeneTree" id="ENSGT00940000161879"/>
<keyword evidence="4 5" id="KW-0472">Membrane</keyword>
<keyword evidence="3 5" id="KW-1133">Transmembrane helix</keyword>
<dbReference type="AlphaFoldDB" id="H2Y0F0"/>
<dbReference type="HOGENOM" id="CLU_1192205_0_0_1"/>
<keyword evidence="8" id="KW-1185">Reference proteome</keyword>
<evidence type="ECO:0000256" key="1">
    <source>
        <dbReference type="ARBA" id="ARBA00004141"/>
    </source>
</evidence>
<accession>H2Y0F0</accession>
<comment type="subcellular location">
    <subcellularLocation>
        <location evidence="1">Membrane</location>
        <topology evidence="1">Multi-pass membrane protein</topology>
    </subcellularLocation>
</comment>
<reference evidence="8" key="1">
    <citation type="journal article" date="2002" name="Science">
        <title>The draft genome of Ciona intestinalis: insights into chordate and vertebrate origins.</title>
        <authorList>
            <person name="Dehal P."/>
            <person name="Satou Y."/>
            <person name="Campbell R.K."/>
            <person name="Chapman J."/>
            <person name="Degnan B."/>
            <person name="De Tomaso A."/>
            <person name="Davidson B."/>
            <person name="Di Gregorio A."/>
            <person name="Gelpke M."/>
            <person name="Goodstein D.M."/>
            <person name="Harafuji N."/>
            <person name="Hastings K.E."/>
            <person name="Ho I."/>
            <person name="Hotta K."/>
            <person name="Huang W."/>
            <person name="Kawashima T."/>
            <person name="Lemaire P."/>
            <person name="Martinez D."/>
            <person name="Meinertzhagen I.A."/>
            <person name="Necula S."/>
            <person name="Nonaka M."/>
            <person name="Putnam N."/>
            <person name="Rash S."/>
            <person name="Saiga H."/>
            <person name="Satake M."/>
            <person name="Terry A."/>
            <person name="Yamada L."/>
            <person name="Wang H.G."/>
            <person name="Awazu S."/>
            <person name="Azumi K."/>
            <person name="Boore J."/>
            <person name="Branno M."/>
            <person name="Chin-Bow S."/>
            <person name="DeSantis R."/>
            <person name="Doyle S."/>
            <person name="Francino P."/>
            <person name="Keys D.N."/>
            <person name="Haga S."/>
            <person name="Hayashi H."/>
            <person name="Hino K."/>
            <person name="Imai K.S."/>
            <person name="Inaba K."/>
            <person name="Kano S."/>
            <person name="Kobayashi K."/>
            <person name="Kobayashi M."/>
            <person name="Lee B.I."/>
            <person name="Makabe K.W."/>
            <person name="Manohar C."/>
            <person name="Matassi G."/>
            <person name="Medina M."/>
            <person name="Mochizuki Y."/>
            <person name="Mount S."/>
            <person name="Morishita T."/>
            <person name="Miura S."/>
            <person name="Nakayama A."/>
            <person name="Nishizaka S."/>
            <person name="Nomoto H."/>
            <person name="Ohta F."/>
            <person name="Oishi K."/>
            <person name="Rigoutsos I."/>
            <person name="Sano M."/>
            <person name="Sasaki A."/>
            <person name="Sasakura Y."/>
            <person name="Shoguchi E."/>
            <person name="Shin-i T."/>
            <person name="Spagnuolo A."/>
            <person name="Stainier D."/>
            <person name="Suzuki M.M."/>
            <person name="Tassy O."/>
            <person name="Takatori N."/>
            <person name="Tokuoka M."/>
            <person name="Yagi K."/>
            <person name="Yoshizaki F."/>
            <person name="Wada S."/>
            <person name="Zhang C."/>
            <person name="Hyatt P.D."/>
            <person name="Larimer F."/>
            <person name="Detter C."/>
            <person name="Doggett N."/>
            <person name="Glavina T."/>
            <person name="Hawkins T."/>
            <person name="Richardson P."/>
            <person name="Lucas S."/>
            <person name="Kohara Y."/>
            <person name="Levine M."/>
            <person name="Satoh N."/>
            <person name="Rokhsar D.S."/>
        </authorList>
    </citation>
    <scope>NUCLEOTIDE SEQUENCE [LARGE SCALE GENOMIC DNA]</scope>
</reference>
<dbReference type="InterPro" id="IPR028744">
    <property type="entry name" value="CatSper4"/>
</dbReference>
<reference evidence="7" key="3">
    <citation type="submission" date="2025-08" db="UniProtKB">
        <authorList>
            <consortium name="Ensembl"/>
        </authorList>
    </citation>
    <scope>IDENTIFICATION</scope>
</reference>
<evidence type="ECO:0000256" key="3">
    <source>
        <dbReference type="ARBA" id="ARBA00022989"/>
    </source>
</evidence>
<name>H2Y0F0_CIOIN</name>
<evidence type="ECO:0000313" key="7">
    <source>
        <dbReference type="Ensembl" id="ENSCINP00000035384.1"/>
    </source>
</evidence>
<dbReference type="InParanoid" id="H2Y0F0"/>
<dbReference type="PANTHER" id="PTHR47077:SF1">
    <property type="entry name" value="CATION CHANNEL SPERM-ASSOCIATED PROTEIN 4"/>
    <property type="match status" value="1"/>
</dbReference>
<dbReference type="SUPFAM" id="SSF81324">
    <property type="entry name" value="Voltage-gated potassium channels"/>
    <property type="match status" value="1"/>
</dbReference>
<dbReference type="EMBL" id="EAAA01001458">
    <property type="status" value="NOT_ANNOTATED_CDS"/>
    <property type="molecule type" value="Genomic_DNA"/>
</dbReference>
<dbReference type="GO" id="GO:0030317">
    <property type="term" value="P:flagellated sperm motility"/>
    <property type="evidence" value="ECO:0007669"/>
    <property type="project" value="InterPro"/>
</dbReference>
<organism evidence="7 8">
    <name type="scientific">Ciona intestinalis</name>
    <name type="common">Transparent sea squirt</name>
    <name type="synonym">Ascidia intestinalis</name>
    <dbReference type="NCBI Taxonomy" id="7719"/>
    <lineage>
        <taxon>Eukaryota</taxon>
        <taxon>Metazoa</taxon>
        <taxon>Chordata</taxon>
        <taxon>Tunicata</taxon>
        <taxon>Ascidiacea</taxon>
        <taxon>Phlebobranchia</taxon>
        <taxon>Cionidae</taxon>
        <taxon>Ciona</taxon>
    </lineage>
</organism>
<dbReference type="STRING" id="7719.ENSCINP00000035384"/>
<evidence type="ECO:0000256" key="5">
    <source>
        <dbReference type="SAM" id="Phobius"/>
    </source>
</evidence>
<reference evidence="7" key="2">
    <citation type="journal article" date="2008" name="Genome Biol.">
        <title>Improved genome assembly and evidence-based global gene model set for the chordate Ciona intestinalis: new insight into intron and operon populations.</title>
        <authorList>
            <person name="Satou Y."/>
            <person name="Mineta K."/>
            <person name="Ogasawara M."/>
            <person name="Sasakura Y."/>
            <person name="Shoguchi E."/>
            <person name="Ueno K."/>
            <person name="Yamada L."/>
            <person name="Matsumoto J."/>
            <person name="Wasserscheid J."/>
            <person name="Dewar K."/>
            <person name="Wiley G.B."/>
            <person name="Macmil S.L."/>
            <person name="Roe B.A."/>
            <person name="Zeller R.W."/>
            <person name="Hastings K.E."/>
            <person name="Lemaire P."/>
            <person name="Lindquist E."/>
            <person name="Endo T."/>
            <person name="Hotta K."/>
            <person name="Inaba K."/>
        </authorList>
    </citation>
    <scope>NUCLEOTIDE SEQUENCE [LARGE SCALE GENOMIC DNA]</scope>
    <source>
        <strain evidence="7">wild type</strain>
    </source>
</reference>
<sequence>MSRKWQAKVGSIIKTQQVSNLLSSPAANHFEEEEEEEEIQQDVSRRFCFESQEDKRIRRNRKQGLQEQLAEVEVDINEVAEKDDDDIAASVSMMVAFVLNSVYFKGMIFVVIGINAFHIALQTVETIAIPYSYIFFFVDNLIMGIFICEIVLKWYSGFVIFWKDYWNLLDFIVIFVLHLGPWLAFFSNTRLLRILRVIRAFRSLKTVTSLTGLSLVVETIMQSVTDMANIMML</sequence>
<feature type="transmembrane region" description="Helical" evidence="5">
    <location>
        <begin position="168"/>
        <end position="186"/>
    </location>
</feature>